<evidence type="ECO:0000259" key="3">
    <source>
        <dbReference type="Pfam" id="PF20870"/>
    </source>
</evidence>
<feature type="region of interest" description="Disordered" evidence="2">
    <location>
        <begin position="348"/>
        <end position="367"/>
    </location>
</feature>
<keyword evidence="5" id="KW-1185">Reference proteome</keyword>
<feature type="coiled-coil region" evidence="1">
    <location>
        <begin position="212"/>
        <end position="275"/>
    </location>
</feature>
<feature type="compositionally biased region" description="Basic and acidic residues" evidence="2">
    <location>
        <begin position="402"/>
        <end position="416"/>
    </location>
</feature>
<reference evidence="4" key="2">
    <citation type="submission" date="2025-08" db="UniProtKB">
        <authorList>
            <consortium name="Ensembl"/>
        </authorList>
    </citation>
    <scope>IDENTIFICATION</scope>
    <source>
        <strain evidence="4">Isolate ISIS603380</strain>
    </source>
</reference>
<dbReference type="Proteomes" id="UP000007646">
    <property type="component" value="Unassembled WGS sequence"/>
</dbReference>
<reference evidence="4 5" key="1">
    <citation type="submission" date="2009-06" db="EMBL/GenBank/DDBJ databases">
        <title>The Genome Sequence of Loxodonta africana (African elephant).</title>
        <authorList>
            <person name="Di Palma F."/>
            <person name="Heiman D."/>
            <person name="Young S."/>
            <person name="Johnson J."/>
            <person name="Lander E.S."/>
            <person name="Lindblad-Toh K."/>
        </authorList>
    </citation>
    <scope>NUCLEOTIDE SEQUENCE [LARGE SCALE GENOMIC DNA]</scope>
    <source>
        <strain evidence="4 5">Isolate ISIS603380</strain>
    </source>
</reference>
<feature type="compositionally biased region" description="Basic and acidic residues" evidence="2">
    <location>
        <begin position="427"/>
        <end position="463"/>
    </location>
</feature>
<name>G3TY61_LOXAF</name>
<proteinExistence type="predicted"/>
<dbReference type="InterPro" id="IPR049144">
    <property type="entry name" value="FAM186A_B_N"/>
</dbReference>
<feature type="region of interest" description="Disordered" evidence="2">
    <location>
        <begin position="595"/>
        <end position="621"/>
    </location>
</feature>
<keyword evidence="1" id="KW-0175">Coiled coil</keyword>
<feature type="compositionally biased region" description="Basic and acidic residues" evidence="2">
    <location>
        <begin position="472"/>
        <end position="486"/>
    </location>
</feature>
<feature type="compositionally biased region" description="Polar residues" evidence="2">
    <location>
        <begin position="497"/>
        <end position="518"/>
    </location>
</feature>
<dbReference type="Pfam" id="PF20870">
    <property type="entry name" value="FAM186A-B_N"/>
    <property type="match status" value="1"/>
</dbReference>
<dbReference type="PANTHER" id="PTHR33590:SF2">
    <property type="entry name" value="PROTEIN FAM186A"/>
    <property type="match status" value="1"/>
</dbReference>
<evidence type="ECO:0000313" key="5">
    <source>
        <dbReference type="Proteomes" id="UP000007646"/>
    </source>
</evidence>
<feature type="compositionally biased region" description="Polar residues" evidence="2">
    <location>
        <begin position="348"/>
        <end position="361"/>
    </location>
</feature>
<organism evidence="4 5">
    <name type="scientific">Loxodonta africana</name>
    <name type="common">African elephant</name>
    <dbReference type="NCBI Taxonomy" id="9785"/>
    <lineage>
        <taxon>Eukaryota</taxon>
        <taxon>Metazoa</taxon>
        <taxon>Chordata</taxon>
        <taxon>Craniata</taxon>
        <taxon>Vertebrata</taxon>
        <taxon>Euteleostomi</taxon>
        <taxon>Mammalia</taxon>
        <taxon>Eutheria</taxon>
        <taxon>Afrotheria</taxon>
        <taxon>Proboscidea</taxon>
        <taxon>Elephantidae</taxon>
        <taxon>Loxodonta</taxon>
    </lineage>
</organism>
<dbReference type="AlphaFoldDB" id="G3TY61"/>
<evidence type="ECO:0000313" key="4">
    <source>
        <dbReference type="Ensembl" id="ENSLAFP00000020519.1"/>
    </source>
</evidence>
<feature type="coiled-coil region" evidence="1">
    <location>
        <begin position="717"/>
        <end position="745"/>
    </location>
</feature>
<evidence type="ECO:0000256" key="2">
    <source>
        <dbReference type="SAM" id="MobiDB-lite"/>
    </source>
</evidence>
<dbReference type="Pfam" id="PF20869">
    <property type="entry name" value="FAM186A_PQQAQ"/>
    <property type="match status" value="2"/>
</dbReference>
<evidence type="ECO:0000256" key="1">
    <source>
        <dbReference type="SAM" id="Coils"/>
    </source>
</evidence>
<sequence>DISMQLIDITSNVQRIINRYTIDQNLLQGRKTSIVEYNKQRRSNFMEKISTFSHTLEVREKTLAQVLAWLEEWNVILSEITATDIEERSHWIAQMEILPATFKAIESNVKILTKISVSLFEDRKKQKKKITSRGTLWKPWKERVTKRPATAHALRPDQMISDEFATNTKVSEIQDMLQELIGSSMFSKMENNAIKYISSTITNLSKALSAVNEELKISLQSANTLIDDTAEKEKELSLNIIEDLSEKNEMLQRQLQNAEEKCEQLIRSRSLLEHQIQVFAASPLKAFPKLSPPSSLSIARSDDIEDSVDSILAKEFENVVDEAQRKGAKSPGVKWDPAISHTVQAEITPDLTEQQQQTSPDKNQKIEDKADMHLKGKTDQHQSQKRKHTEKPHMGETSGSKLSDEQGEHETKRQSDKSVASAMLEQLKVKSEYPSDRRQIFSETKVEPTIESRDKEGRSEKSSLAEPLRYIQSEKMKGEKTDEKRIPAKPPELAKSPSGTARETSESTRALVTSAGKSEQSNLEEFQKAIMAFLKEKIDNAGKPSDKKTMLMEELLLKRAEAKKLGIIKAKLEEYVQTVAEIIAKTLRKYKDLKKAGQVGEKPKPSKKGASFMPGLQIQKPSASTKADINTFLSQENMDPVISNLIQMILTEIESESLKHQLLKEKSLWKERHETINKNLEREKTWLQMKEGKQLQQTQKPWQEIEVWKEQQKQWMQKWIEQEGKQKQREMEEEEQRLLEQAQAQGVTLTPQQAQAQGVTLTPQQAQALGIKLTSEQAQAQGITLTPQQAQALGITLAPQQAHAQGITLTPQQAQALGITLTPEEAQDFRVTLTSEHAQPLRVAITPKETQALKTSLTSEQA</sequence>
<dbReference type="GeneTree" id="ENSGT00940000163376"/>
<dbReference type="PANTHER" id="PTHR33590">
    <property type="entry name" value="GLUTENIN, HIGH MOLECULAR WEIGHT SUBUNIT PW212-RELATED PROTEIN"/>
    <property type="match status" value="1"/>
</dbReference>
<feature type="region of interest" description="Disordered" evidence="2">
    <location>
        <begin position="374"/>
        <end position="518"/>
    </location>
</feature>
<accession>G3TY61</accession>
<protein>
    <recommendedName>
        <fullName evidence="3">FAM186A/B N-terminal domain-containing protein</fullName>
    </recommendedName>
</protein>
<dbReference type="HOGENOM" id="CLU_005012_0_0_1"/>
<dbReference type="InterPro" id="IPR049147">
    <property type="entry name" value="FAM186A_PQQAQ"/>
</dbReference>
<dbReference type="Ensembl" id="ENSLAFT00000026782.1">
    <property type="protein sequence ID" value="ENSLAFP00000020519.1"/>
    <property type="gene ID" value="ENSLAFG00000026252.1"/>
</dbReference>
<feature type="domain" description="FAM186A/B N-terminal" evidence="3">
    <location>
        <begin position="1"/>
        <end position="216"/>
    </location>
</feature>
<reference evidence="4" key="3">
    <citation type="submission" date="2025-09" db="UniProtKB">
        <authorList>
            <consortium name="Ensembl"/>
        </authorList>
    </citation>
    <scope>IDENTIFICATION</scope>
    <source>
        <strain evidence="4">Isolate ISIS603380</strain>
    </source>
</reference>